<feature type="compositionally biased region" description="Basic and acidic residues" evidence="1">
    <location>
        <begin position="113"/>
        <end position="161"/>
    </location>
</feature>
<protein>
    <submittedName>
        <fullName evidence="2">Uncharacterized protein</fullName>
    </submittedName>
</protein>
<keyword evidence="3" id="KW-1185">Reference proteome</keyword>
<feature type="region of interest" description="Disordered" evidence="1">
    <location>
        <begin position="1"/>
        <end position="172"/>
    </location>
</feature>
<evidence type="ECO:0000313" key="2">
    <source>
        <dbReference type="EMBL" id="ORX02644.1"/>
    </source>
</evidence>
<accession>A0A1X2EHN8</accession>
<feature type="compositionally biased region" description="Acidic residues" evidence="1">
    <location>
        <begin position="1"/>
        <end position="11"/>
    </location>
</feature>
<reference evidence="2 3" key="1">
    <citation type="submission" date="2016-01" db="EMBL/GenBank/DDBJ databases">
        <title>The new phylogeny of the genus Mycobacterium.</title>
        <authorList>
            <person name="Tarcisio F."/>
            <person name="Conor M."/>
            <person name="Antonella G."/>
            <person name="Elisabetta G."/>
            <person name="Giulia F.S."/>
            <person name="Sara T."/>
            <person name="Anna F."/>
            <person name="Clotilde B."/>
            <person name="Roberto B."/>
            <person name="Veronica D.S."/>
            <person name="Fabio R."/>
            <person name="Monica P."/>
            <person name="Olivier J."/>
            <person name="Enrico T."/>
            <person name="Nicola S."/>
        </authorList>
    </citation>
    <scope>NUCLEOTIDE SEQUENCE [LARGE SCALE GENOMIC DNA]</scope>
    <source>
        <strain evidence="2 3">DSM 44166</strain>
    </source>
</reference>
<dbReference type="EMBL" id="LQPW01000086">
    <property type="protein sequence ID" value="ORX02644.1"/>
    <property type="molecule type" value="Genomic_DNA"/>
</dbReference>
<name>A0A1X2EHN8_MYCSZ</name>
<sequence length="172" mass="18667">MGEQDSEPDQEPVDKADSDRTNEKPEPDDEAKEKAAEMMTAYEYRPTLILPGTGGAVSGTAVGDWLDDDGNPKYADDEDSPANKAKMSQDDEAKDDTATEKPSEEEDSGGRASHVETSKGEDGKTRGEAAEEREKQKSERSMEEMAKDDKEFNKKAMELAGEKTGAGKAEAK</sequence>
<dbReference type="RefSeq" id="WP_085670937.1">
    <property type="nucleotide sequence ID" value="NZ_JACKRU010000119.1"/>
</dbReference>
<gene>
    <name evidence="2" type="ORF">AWC27_28160</name>
</gene>
<dbReference type="OrthoDB" id="4485278at2"/>
<evidence type="ECO:0000256" key="1">
    <source>
        <dbReference type="SAM" id="MobiDB-lite"/>
    </source>
</evidence>
<dbReference type="AlphaFoldDB" id="A0A1X2EHN8"/>
<feature type="compositionally biased region" description="Basic and acidic residues" evidence="1">
    <location>
        <begin position="87"/>
        <end position="102"/>
    </location>
</feature>
<feature type="compositionally biased region" description="Low complexity" evidence="1">
    <location>
        <begin position="162"/>
        <end position="172"/>
    </location>
</feature>
<evidence type="ECO:0000313" key="3">
    <source>
        <dbReference type="Proteomes" id="UP000193317"/>
    </source>
</evidence>
<comment type="caution">
    <text evidence="2">The sequence shown here is derived from an EMBL/GenBank/DDBJ whole genome shotgun (WGS) entry which is preliminary data.</text>
</comment>
<organism evidence="2 3">
    <name type="scientific">Mycobacterium szulgai</name>
    <dbReference type="NCBI Taxonomy" id="1787"/>
    <lineage>
        <taxon>Bacteria</taxon>
        <taxon>Bacillati</taxon>
        <taxon>Actinomycetota</taxon>
        <taxon>Actinomycetes</taxon>
        <taxon>Mycobacteriales</taxon>
        <taxon>Mycobacteriaceae</taxon>
        <taxon>Mycobacterium</taxon>
    </lineage>
</organism>
<feature type="compositionally biased region" description="Basic and acidic residues" evidence="1">
    <location>
        <begin position="12"/>
        <end position="36"/>
    </location>
</feature>
<dbReference type="Proteomes" id="UP000193317">
    <property type="component" value="Unassembled WGS sequence"/>
</dbReference>
<proteinExistence type="predicted"/>